<keyword evidence="3" id="KW-0809">Transit peptide</keyword>
<accession>A0A484KBT9</accession>
<evidence type="ECO:0000313" key="6">
    <source>
        <dbReference type="Proteomes" id="UP000595140"/>
    </source>
</evidence>
<keyword evidence="2" id="KW-0934">Plastid</keyword>
<name>A0A484KBT9_9ASTE</name>
<dbReference type="Pfam" id="PF04755">
    <property type="entry name" value="PAP_fibrillin"/>
    <property type="match status" value="1"/>
</dbReference>
<protein>
    <recommendedName>
        <fullName evidence="4">Plastid lipid-associated protein/fibrillin conserved domain-containing protein</fullName>
    </recommendedName>
</protein>
<keyword evidence="6" id="KW-1185">Reference proteome</keyword>
<dbReference type="AlphaFoldDB" id="A0A484KBT9"/>
<proteinExistence type="predicted"/>
<comment type="subcellular location">
    <subcellularLocation>
        <location evidence="1">Plastid</location>
    </subcellularLocation>
</comment>
<dbReference type="GO" id="GO:0009536">
    <property type="term" value="C:plastid"/>
    <property type="evidence" value="ECO:0007669"/>
    <property type="project" value="UniProtKB-SubCell"/>
</dbReference>
<feature type="domain" description="Plastid lipid-associated protein/fibrillin conserved" evidence="4">
    <location>
        <begin position="4"/>
        <end position="108"/>
    </location>
</feature>
<reference evidence="5 6" key="1">
    <citation type="submission" date="2018-04" db="EMBL/GenBank/DDBJ databases">
        <authorList>
            <person name="Vogel A."/>
        </authorList>
    </citation>
    <scope>NUCLEOTIDE SEQUENCE [LARGE SCALE GENOMIC DNA]</scope>
</reference>
<dbReference type="InterPro" id="IPR006843">
    <property type="entry name" value="PAP/fibrillin_dom"/>
</dbReference>
<sequence length="126" mass="13933">MKLLNSIESSFVLSAKLSVEGPLRMKEEYVEGILESPKVNEETLPQLLRGALGQAMSSVQQLPVPIRDVVSTGLKIPLGGSIQRLFIISYLDEEILIIRDSSGAPEVLTRFDSDPETEQIITEYES</sequence>
<evidence type="ECO:0000256" key="2">
    <source>
        <dbReference type="ARBA" id="ARBA00022640"/>
    </source>
</evidence>
<dbReference type="OrthoDB" id="2015720at2759"/>
<dbReference type="Proteomes" id="UP000595140">
    <property type="component" value="Unassembled WGS sequence"/>
</dbReference>
<evidence type="ECO:0000313" key="5">
    <source>
        <dbReference type="EMBL" id="VFQ59286.1"/>
    </source>
</evidence>
<evidence type="ECO:0000259" key="4">
    <source>
        <dbReference type="Pfam" id="PF04755"/>
    </source>
</evidence>
<dbReference type="EMBL" id="OOIL02000003">
    <property type="protein sequence ID" value="VFQ59286.1"/>
    <property type="molecule type" value="Genomic_DNA"/>
</dbReference>
<organism evidence="5 6">
    <name type="scientific">Cuscuta campestris</name>
    <dbReference type="NCBI Taxonomy" id="132261"/>
    <lineage>
        <taxon>Eukaryota</taxon>
        <taxon>Viridiplantae</taxon>
        <taxon>Streptophyta</taxon>
        <taxon>Embryophyta</taxon>
        <taxon>Tracheophyta</taxon>
        <taxon>Spermatophyta</taxon>
        <taxon>Magnoliopsida</taxon>
        <taxon>eudicotyledons</taxon>
        <taxon>Gunneridae</taxon>
        <taxon>Pentapetalae</taxon>
        <taxon>asterids</taxon>
        <taxon>lamiids</taxon>
        <taxon>Solanales</taxon>
        <taxon>Convolvulaceae</taxon>
        <taxon>Cuscuteae</taxon>
        <taxon>Cuscuta</taxon>
        <taxon>Cuscuta subgen. Grammica</taxon>
        <taxon>Cuscuta sect. Cleistogrammica</taxon>
    </lineage>
</organism>
<gene>
    <name evidence="5" type="ORF">CCAM_LOCUS1062</name>
</gene>
<evidence type="ECO:0000256" key="1">
    <source>
        <dbReference type="ARBA" id="ARBA00004474"/>
    </source>
</evidence>
<evidence type="ECO:0000256" key="3">
    <source>
        <dbReference type="ARBA" id="ARBA00022946"/>
    </source>
</evidence>